<protein>
    <submittedName>
        <fullName evidence="5">Histone-like DNA-binding protein HU</fullName>
    </submittedName>
</protein>
<evidence type="ECO:0000256" key="1">
    <source>
        <dbReference type="ARBA" id="ARBA00010529"/>
    </source>
</evidence>
<dbReference type="Pfam" id="PF00216">
    <property type="entry name" value="Bac_DNA_binding"/>
    <property type="match status" value="1"/>
</dbReference>
<accession>A0A401WXV7</accession>
<evidence type="ECO:0000256" key="2">
    <source>
        <dbReference type="ARBA" id="ARBA00023067"/>
    </source>
</evidence>
<evidence type="ECO:0000313" key="5">
    <source>
        <dbReference type="EMBL" id="GCD54125.1"/>
    </source>
</evidence>
<dbReference type="PANTHER" id="PTHR33175">
    <property type="entry name" value="DNA-BINDING PROTEIN HU"/>
    <property type="match status" value="1"/>
</dbReference>
<dbReference type="Gene3D" id="4.10.520.10">
    <property type="entry name" value="IHF-like DNA-binding proteins"/>
    <property type="match status" value="1"/>
</dbReference>
<dbReference type="GO" id="GO:0030527">
    <property type="term" value="F:structural constituent of chromatin"/>
    <property type="evidence" value="ECO:0007669"/>
    <property type="project" value="InterPro"/>
</dbReference>
<evidence type="ECO:0000256" key="3">
    <source>
        <dbReference type="ARBA" id="ARBA00023125"/>
    </source>
</evidence>
<dbReference type="CDD" id="cd13831">
    <property type="entry name" value="HU"/>
    <property type="match status" value="1"/>
</dbReference>
<organism evidence="5 6">
    <name type="scientific">Acetobacter pasteurianus NBRC 3188</name>
    <dbReference type="NCBI Taxonomy" id="1226663"/>
    <lineage>
        <taxon>Bacteria</taxon>
        <taxon>Pseudomonadati</taxon>
        <taxon>Pseudomonadota</taxon>
        <taxon>Alphaproteobacteria</taxon>
        <taxon>Acetobacterales</taxon>
        <taxon>Acetobacteraceae</taxon>
        <taxon>Acetobacter</taxon>
    </lineage>
</organism>
<keyword evidence="3 5" id="KW-0238">DNA-binding</keyword>
<comment type="caution">
    <text evidence="5">The sequence shown here is derived from an EMBL/GenBank/DDBJ whole genome shotgun (WGS) entry which is preliminary data.</text>
</comment>
<gene>
    <name evidence="5" type="primary">hu</name>
    <name evidence="5" type="ORF">NBRC3188_2822</name>
</gene>
<dbReference type="GO" id="GO:0003677">
    <property type="term" value="F:DNA binding"/>
    <property type="evidence" value="ECO:0007669"/>
    <property type="project" value="UniProtKB-KW"/>
</dbReference>
<dbReference type="SMART" id="SM00411">
    <property type="entry name" value="BHL"/>
    <property type="match status" value="1"/>
</dbReference>
<proteinExistence type="inferred from homology"/>
<dbReference type="EMBL" id="BDES01000077">
    <property type="protein sequence ID" value="GCD54125.1"/>
    <property type="molecule type" value="Genomic_DNA"/>
</dbReference>
<dbReference type="AlphaFoldDB" id="A0A401WXV7"/>
<comment type="similarity">
    <text evidence="1 4">Belongs to the bacterial histone-like protein family.</text>
</comment>
<name>A0A401WXV7_ACEPA</name>
<keyword evidence="2" id="KW-0226">DNA condensation</keyword>
<dbReference type="Proteomes" id="UP000287300">
    <property type="component" value="Unassembled WGS sequence"/>
</dbReference>
<sequence length="96" mass="10351">MNTKELCQTVAKKLSCSEQEAKAAVEATFDAIRETLTQASDEGEVSVHGFGKFSVKPTKERMGRNPRTGEDIIIPPGAKVQFTAAKALKDAVSPEK</sequence>
<dbReference type="SUPFAM" id="SSF47729">
    <property type="entry name" value="IHF-like DNA-binding proteins"/>
    <property type="match status" value="1"/>
</dbReference>
<evidence type="ECO:0000256" key="4">
    <source>
        <dbReference type="RuleBase" id="RU003939"/>
    </source>
</evidence>
<dbReference type="GO" id="GO:0030261">
    <property type="term" value="P:chromosome condensation"/>
    <property type="evidence" value="ECO:0007669"/>
    <property type="project" value="UniProtKB-KW"/>
</dbReference>
<dbReference type="PRINTS" id="PR01727">
    <property type="entry name" value="DNABINDINGHU"/>
</dbReference>
<dbReference type="RefSeq" id="WP_124296439.1">
    <property type="nucleotide sequence ID" value="NZ_BDES01000077.1"/>
</dbReference>
<reference evidence="5 6" key="1">
    <citation type="submission" date="2016-06" db="EMBL/GenBank/DDBJ databases">
        <title>Acetobacter pasteurianus NBRC 3188 whole genome sequencing project.</title>
        <authorList>
            <person name="Matsutani M."/>
            <person name="Shiwa Y."/>
            <person name="Okamoto-Kainuma A."/>
            <person name="Ishikawa M."/>
            <person name="Koizumi Y."/>
            <person name="Yoshikawa H."/>
            <person name="Yakushi T."/>
            <person name="Matsushita K."/>
        </authorList>
    </citation>
    <scope>NUCLEOTIDE SEQUENCE [LARGE SCALE GENOMIC DNA]</scope>
    <source>
        <strain evidence="5 6">NBRC 3188</strain>
    </source>
</reference>
<dbReference type="InterPro" id="IPR000119">
    <property type="entry name" value="Hist_DNA-bd"/>
</dbReference>
<dbReference type="PANTHER" id="PTHR33175:SF3">
    <property type="entry name" value="DNA-BINDING PROTEIN HU-BETA"/>
    <property type="match status" value="1"/>
</dbReference>
<evidence type="ECO:0000313" key="6">
    <source>
        <dbReference type="Proteomes" id="UP000287300"/>
    </source>
</evidence>
<dbReference type="InterPro" id="IPR010992">
    <property type="entry name" value="IHF-like_DNA-bd_dom_sf"/>
</dbReference>